<keyword evidence="5" id="KW-1185">Reference proteome</keyword>
<dbReference type="Proteomes" id="UP000030693">
    <property type="component" value="Unassembled WGS sequence"/>
</dbReference>
<evidence type="ECO:0000313" key="4">
    <source>
        <dbReference type="EMBL" id="KCV70529.1"/>
    </source>
</evidence>
<dbReference type="PROSITE" id="PS51183">
    <property type="entry name" value="JMJN"/>
    <property type="match status" value="1"/>
</dbReference>
<sequence length="641" mass="67470">MEPDELEYYPGDVPVFRPTLEQFSDFAAFVSSIEPQCLDIGLAKVIPPEGWQPRAPAEGILPQKHSYATEANYEAVLQDFRITTPITQEFAKGPTAGVFSQLNLESRSVMYPRFSLRCNSAGHAPPPLSQSPRIASSDSQGGPAPGPGDVPRGRLYRHLERRYWQGILNRTPQYGADLAASLMDPAFAQGWDLSSLHTPLREMPPVSGVNIPYLYFGSWGSTFSWHVEDVDLYSINYLHFGAPKHWYTVSSRDRVAFEHILRSWFPAEAASCREFMRHKTFLADPAVLERRGIKVSRVVQEPGEFMITFPGAYHAGFNHGLNCAEAVNFALPGWLEAGASARSCSCISDSVRVDVDKMKSLFADWTARGLLPGMRRSAPSSGSVPAAPSPVAPMTPTPGPRSSFEPLESPLDVESSSEDGGGHGSARLASSPSAAMTPVATVAQLVVVDEHALSLKTSPPFRHLKPAEVGGPSAPAKRPPAGTTAGRVAKRPRGNPSAHVPQAQPAGNGTDPSAPGKGVPPVAGPPDAEAKPALPERPAPSRKSTRVVRRPMPIGGVPPGTGTLSNSAGHRSGASPAPAPGAVDASAPGPASGGLAPGKRPAALGPNDRGGGTLPPSAVASSPPGPPSAAGAPIAQWSFSR</sequence>
<dbReference type="Pfam" id="PF02373">
    <property type="entry name" value="JmjC"/>
    <property type="match status" value="1"/>
</dbReference>
<dbReference type="SMART" id="SM00558">
    <property type="entry name" value="JmjC"/>
    <property type="match status" value="1"/>
</dbReference>
<feature type="domain" description="JmjC" evidence="3">
    <location>
        <begin position="167"/>
        <end position="346"/>
    </location>
</feature>
<dbReference type="AlphaFoldDB" id="A0A058Z8B7"/>
<gene>
    <name evidence="4" type="ORF">H696_02875</name>
</gene>
<proteinExistence type="predicted"/>
<dbReference type="OrthoDB" id="9547406at2759"/>
<name>A0A058Z8B7_FONAL</name>
<organism evidence="4">
    <name type="scientific">Fonticula alba</name>
    <name type="common">Slime mold</name>
    <dbReference type="NCBI Taxonomy" id="691883"/>
    <lineage>
        <taxon>Eukaryota</taxon>
        <taxon>Rotosphaerida</taxon>
        <taxon>Fonticulaceae</taxon>
        <taxon>Fonticula</taxon>
    </lineage>
</organism>
<dbReference type="PANTHER" id="PTHR10694:SF7">
    <property type="entry name" value="[HISTONE H3]-TRIMETHYL-L-LYSINE(9) DEMETHYLASE"/>
    <property type="match status" value="1"/>
</dbReference>
<feature type="compositionally biased region" description="Low complexity" evidence="1">
    <location>
        <begin position="567"/>
        <end position="590"/>
    </location>
</feature>
<feature type="region of interest" description="Disordered" evidence="1">
    <location>
        <begin position="459"/>
        <end position="641"/>
    </location>
</feature>
<evidence type="ECO:0000313" key="5">
    <source>
        <dbReference type="Proteomes" id="UP000030693"/>
    </source>
</evidence>
<dbReference type="Gene3D" id="2.60.120.650">
    <property type="entry name" value="Cupin"/>
    <property type="match status" value="1"/>
</dbReference>
<feature type="compositionally biased region" description="Low complexity" evidence="1">
    <location>
        <begin position="512"/>
        <end position="521"/>
    </location>
</feature>
<evidence type="ECO:0000259" key="2">
    <source>
        <dbReference type="PROSITE" id="PS51183"/>
    </source>
</evidence>
<protein>
    <recommendedName>
        <fullName evidence="6">JmjC domain-containing protein</fullName>
    </recommendedName>
</protein>
<dbReference type="GO" id="GO:0051864">
    <property type="term" value="F:histone H3K36 demethylase activity"/>
    <property type="evidence" value="ECO:0007669"/>
    <property type="project" value="TreeGrafter"/>
</dbReference>
<feature type="region of interest" description="Disordered" evidence="1">
    <location>
        <begin position="373"/>
        <end position="433"/>
    </location>
</feature>
<feature type="compositionally biased region" description="Low complexity" evidence="1">
    <location>
        <begin position="615"/>
        <end position="633"/>
    </location>
</feature>
<feature type="compositionally biased region" description="Low complexity" evidence="1">
    <location>
        <begin position="377"/>
        <end position="386"/>
    </location>
</feature>
<dbReference type="GO" id="GO:0005634">
    <property type="term" value="C:nucleus"/>
    <property type="evidence" value="ECO:0007669"/>
    <property type="project" value="TreeGrafter"/>
</dbReference>
<feature type="compositionally biased region" description="Polar residues" evidence="1">
    <location>
        <begin position="130"/>
        <end position="140"/>
    </location>
</feature>
<dbReference type="EMBL" id="KB932204">
    <property type="protein sequence ID" value="KCV70529.1"/>
    <property type="molecule type" value="Genomic_DNA"/>
</dbReference>
<dbReference type="Pfam" id="PF02375">
    <property type="entry name" value="JmjN"/>
    <property type="match status" value="1"/>
</dbReference>
<evidence type="ECO:0008006" key="6">
    <source>
        <dbReference type="Google" id="ProtNLM"/>
    </source>
</evidence>
<evidence type="ECO:0000256" key="1">
    <source>
        <dbReference type="SAM" id="MobiDB-lite"/>
    </source>
</evidence>
<dbReference type="PROSITE" id="PS51184">
    <property type="entry name" value="JMJC"/>
    <property type="match status" value="1"/>
</dbReference>
<accession>A0A058Z8B7</accession>
<dbReference type="InterPro" id="IPR003349">
    <property type="entry name" value="JmjN"/>
</dbReference>
<feature type="compositionally biased region" description="Pro residues" evidence="1">
    <location>
        <begin position="387"/>
        <end position="399"/>
    </location>
</feature>
<dbReference type="STRING" id="691883.A0A058Z8B7"/>
<dbReference type="GeneID" id="20527600"/>
<feature type="domain" description="JmjN" evidence="2">
    <location>
        <begin position="13"/>
        <end position="54"/>
    </location>
</feature>
<evidence type="ECO:0000259" key="3">
    <source>
        <dbReference type="PROSITE" id="PS51184"/>
    </source>
</evidence>
<dbReference type="GO" id="GO:0032454">
    <property type="term" value="F:histone H3K9 demethylase activity"/>
    <property type="evidence" value="ECO:0007669"/>
    <property type="project" value="TreeGrafter"/>
</dbReference>
<reference evidence="4" key="1">
    <citation type="submission" date="2013-04" db="EMBL/GenBank/DDBJ databases">
        <title>The Genome Sequence of Fonticula alba ATCC 38817.</title>
        <authorList>
            <consortium name="The Broad Institute Genomics Platform"/>
            <person name="Russ C."/>
            <person name="Cuomo C."/>
            <person name="Burger G."/>
            <person name="Gray M.W."/>
            <person name="Holland P.W.H."/>
            <person name="King N."/>
            <person name="Lang F.B.F."/>
            <person name="Roger A.J."/>
            <person name="Ruiz-Trillo I."/>
            <person name="Brown M."/>
            <person name="Walker B."/>
            <person name="Young S."/>
            <person name="Zeng Q."/>
            <person name="Gargeya S."/>
            <person name="Fitzgerald M."/>
            <person name="Haas B."/>
            <person name="Abouelleil A."/>
            <person name="Allen A.W."/>
            <person name="Alvarado L."/>
            <person name="Arachchi H.M."/>
            <person name="Berlin A.M."/>
            <person name="Chapman S.B."/>
            <person name="Gainer-Dewar J."/>
            <person name="Goldberg J."/>
            <person name="Griggs A."/>
            <person name="Gujja S."/>
            <person name="Hansen M."/>
            <person name="Howarth C."/>
            <person name="Imamovic A."/>
            <person name="Ireland A."/>
            <person name="Larimer J."/>
            <person name="McCowan C."/>
            <person name="Murphy C."/>
            <person name="Pearson M."/>
            <person name="Poon T.W."/>
            <person name="Priest M."/>
            <person name="Roberts A."/>
            <person name="Saif S."/>
            <person name="Shea T."/>
            <person name="Sisk P."/>
            <person name="Sykes S."/>
            <person name="Wortman J."/>
            <person name="Nusbaum C."/>
            <person name="Birren B."/>
        </authorList>
    </citation>
    <scope>NUCLEOTIDE SEQUENCE [LARGE SCALE GENOMIC DNA]</scope>
    <source>
        <strain evidence="4">ATCC 38817</strain>
    </source>
</reference>
<dbReference type="PANTHER" id="PTHR10694">
    <property type="entry name" value="LYSINE-SPECIFIC DEMETHYLASE"/>
    <property type="match status" value="1"/>
</dbReference>
<dbReference type="RefSeq" id="XP_009495045.1">
    <property type="nucleotide sequence ID" value="XM_009496770.1"/>
</dbReference>
<dbReference type="GO" id="GO:0010468">
    <property type="term" value="P:regulation of gene expression"/>
    <property type="evidence" value="ECO:0007669"/>
    <property type="project" value="TreeGrafter"/>
</dbReference>
<dbReference type="eggNOG" id="KOG0958">
    <property type="taxonomic scope" value="Eukaryota"/>
</dbReference>
<dbReference type="SMART" id="SM00545">
    <property type="entry name" value="JmjN"/>
    <property type="match status" value="1"/>
</dbReference>
<dbReference type="InterPro" id="IPR003347">
    <property type="entry name" value="JmjC_dom"/>
</dbReference>
<dbReference type="SUPFAM" id="SSF51197">
    <property type="entry name" value="Clavaminate synthase-like"/>
    <property type="match status" value="1"/>
</dbReference>
<feature type="region of interest" description="Disordered" evidence="1">
    <location>
        <begin position="122"/>
        <end position="153"/>
    </location>
</feature>
<dbReference type="GO" id="GO:0000785">
    <property type="term" value="C:chromatin"/>
    <property type="evidence" value="ECO:0007669"/>
    <property type="project" value="TreeGrafter"/>
</dbReference>